<gene>
    <name evidence="3" type="ORF">CPHO_00055</name>
</gene>
<dbReference type="RefSeq" id="WP_075732152.1">
    <property type="nucleotide sequence ID" value="NZ_CP009249.1"/>
</dbReference>
<keyword evidence="1" id="KW-0812">Transmembrane</keyword>
<evidence type="ECO:0000256" key="1">
    <source>
        <dbReference type="SAM" id="Phobius"/>
    </source>
</evidence>
<sequence length="112" mass="11801">MAQRNVTLRRIGAMSAFRVGLAFSVVGLIAWLLAVCLLWFGLEQAGIVDQVNSLITDVGSDVTVTFGMVLSATALVGAVTAILATILCPILALIYNATVELFGGLYLRLSSL</sequence>
<dbReference type="Proteomes" id="UP000185491">
    <property type="component" value="Chromosome"/>
</dbReference>
<dbReference type="OrthoDB" id="3240216at2"/>
<dbReference type="KEGG" id="cpho:CPHO_00055"/>
<evidence type="ECO:0000259" key="2">
    <source>
        <dbReference type="Pfam" id="PF12089"/>
    </source>
</evidence>
<keyword evidence="1" id="KW-1133">Transmembrane helix</keyword>
<organism evidence="3 4">
    <name type="scientific">Corynebacterium phocae</name>
    <dbReference type="NCBI Taxonomy" id="161895"/>
    <lineage>
        <taxon>Bacteria</taxon>
        <taxon>Bacillati</taxon>
        <taxon>Actinomycetota</taxon>
        <taxon>Actinomycetes</taxon>
        <taxon>Mycobacteriales</taxon>
        <taxon>Corynebacteriaceae</taxon>
        <taxon>Corynebacterium</taxon>
    </lineage>
</organism>
<evidence type="ECO:0000313" key="3">
    <source>
        <dbReference type="EMBL" id="APT91592.1"/>
    </source>
</evidence>
<name>A0A1L7D0N1_9CORY</name>
<feature type="transmembrane region" description="Helical" evidence="1">
    <location>
        <begin position="62"/>
        <end position="95"/>
    </location>
</feature>
<feature type="domain" description="DUF3566" evidence="2">
    <location>
        <begin position="3"/>
        <end position="110"/>
    </location>
</feature>
<evidence type="ECO:0000313" key="4">
    <source>
        <dbReference type="Proteomes" id="UP000185491"/>
    </source>
</evidence>
<protein>
    <submittedName>
        <fullName evidence="3">Membrane protein</fullName>
    </submittedName>
</protein>
<feature type="transmembrane region" description="Helical" evidence="1">
    <location>
        <begin position="21"/>
        <end position="42"/>
    </location>
</feature>
<dbReference type="EMBL" id="CP009249">
    <property type="protein sequence ID" value="APT91592.1"/>
    <property type="molecule type" value="Genomic_DNA"/>
</dbReference>
<accession>A0A1L7D0N1</accession>
<dbReference type="STRING" id="161895.CPHO_00055"/>
<reference evidence="3 4" key="1">
    <citation type="submission" date="2014-08" db="EMBL/GenBank/DDBJ databases">
        <title>Complete genome sequence of Corynebacterium phocae M408/89/1(T)(=DSM 44612(T)), isolated from the common seal (Phoca vitulina).</title>
        <authorList>
            <person name="Ruckert C."/>
            <person name="Albersmeier A."/>
            <person name="Winkler A."/>
            <person name="Kalinowski J."/>
        </authorList>
    </citation>
    <scope>NUCLEOTIDE SEQUENCE [LARGE SCALE GENOMIC DNA]</scope>
    <source>
        <strain evidence="3 4">M408/89/1</strain>
    </source>
</reference>
<proteinExistence type="predicted"/>
<keyword evidence="4" id="KW-1185">Reference proteome</keyword>
<dbReference type="InterPro" id="IPR021949">
    <property type="entry name" value="DUF3566_TM"/>
</dbReference>
<keyword evidence="1" id="KW-0472">Membrane</keyword>
<dbReference type="Pfam" id="PF12089">
    <property type="entry name" value="DUF3566"/>
    <property type="match status" value="1"/>
</dbReference>
<dbReference type="AlphaFoldDB" id="A0A1L7D0N1"/>